<proteinExistence type="predicted"/>
<organism evidence="1 2">
    <name type="scientific">Panagrolaimus davidi</name>
    <dbReference type="NCBI Taxonomy" id="227884"/>
    <lineage>
        <taxon>Eukaryota</taxon>
        <taxon>Metazoa</taxon>
        <taxon>Ecdysozoa</taxon>
        <taxon>Nematoda</taxon>
        <taxon>Chromadorea</taxon>
        <taxon>Rhabditida</taxon>
        <taxon>Tylenchina</taxon>
        <taxon>Panagrolaimomorpha</taxon>
        <taxon>Panagrolaimoidea</taxon>
        <taxon>Panagrolaimidae</taxon>
        <taxon>Panagrolaimus</taxon>
    </lineage>
</organism>
<dbReference type="Proteomes" id="UP000887578">
    <property type="component" value="Unplaced"/>
</dbReference>
<evidence type="ECO:0000313" key="1">
    <source>
        <dbReference type="Proteomes" id="UP000887578"/>
    </source>
</evidence>
<protein>
    <submittedName>
        <fullName evidence="2">Uncharacterized protein</fullName>
    </submittedName>
</protein>
<dbReference type="AlphaFoldDB" id="A0A914QY00"/>
<dbReference type="WBParaSite" id="PDA_v2.g6778.t1">
    <property type="protein sequence ID" value="PDA_v2.g6778.t1"/>
    <property type="gene ID" value="PDA_v2.g6778"/>
</dbReference>
<name>A0A914QY00_9BILA</name>
<keyword evidence="1" id="KW-1185">Reference proteome</keyword>
<accession>A0A914QY00</accession>
<sequence length="85" mass="10340">MEQFIKISNLVFCGKEEPQWCGSWDDDWESILKEGEDWMEYEFDPNEDMQFLPLPEEQNSEHDEQDDVFTYDEDSDDEWNPKAFF</sequence>
<evidence type="ECO:0000313" key="2">
    <source>
        <dbReference type="WBParaSite" id="PDA_v2.g6778.t1"/>
    </source>
</evidence>
<reference evidence="2" key="1">
    <citation type="submission" date="2022-11" db="UniProtKB">
        <authorList>
            <consortium name="WormBaseParasite"/>
        </authorList>
    </citation>
    <scope>IDENTIFICATION</scope>
</reference>